<evidence type="ECO:0000256" key="2">
    <source>
        <dbReference type="ARBA" id="ARBA00022574"/>
    </source>
</evidence>
<dbReference type="Pfam" id="PF00400">
    <property type="entry name" value="WD40"/>
    <property type="match status" value="4"/>
</dbReference>
<dbReference type="InterPro" id="IPR016024">
    <property type="entry name" value="ARM-type_fold"/>
</dbReference>
<dbReference type="InterPro" id="IPR015943">
    <property type="entry name" value="WD40/YVTN_repeat-like_dom_sf"/>
</dbReference>
<dbReference type="SUPFAM" id="SSF50998">
    <property type="entry name" value="Quinoprotein alcohol dehydrogenase-like"/>
    <property type="match status" value="1"/>
</dbReference>
<evidence type="ECO:0000256" key="5">
    <source>
        <dbReference type="SAM" id="MobiDB-lite"/>
    </source>
</evidence>
<dbReference type="InterPro" id="IPR057848">
    <property type="entry name" value="WDR72_alpha-sol"/>
</dbReference>
<evidence type="ECO:0000256" key="3">
    <source>
        <dbReference type="ARBA" id="ARBA00022737"/>
    </source>
</evidence>
<keyword evidence="3" id="KW-0677">Repeat</keyword>
<dbReference type="SMART" id="SM00320">
    <property type="entry name" value="WD40"/>
    <property type="match status" value="4"/>
</dbReference>
<dbReference type="InterPro" id="IPR049916">
    <property type="entry name" value="WDR72-like"/>
</dbReference>
<proteinExistence type="predicted"/>
<feature type="domain" description="WDR72-like alpha-solenoid" evidence="6">
    <location>
        <begin position="859"/>
        <end position="893"/>
    </location>
</feature>
<evidence type="ECO:0000313" key="7">
    <source>
        <dbReference type="EMBL" id="UYV71208.1"/>
    </source>
</evidence>
<dbReference type="EMBL" id="CP092870">
    <property type="protein sequence ID" value="UYV71208.1"/>
    <property type="molecule type" value="Genomic_DNA"/>
</dbReference>
<feature type="repeat" description="WD" evidence="4">
    <location>
        <begin position="448"/>
        <end position="489"/>
    </location>
</feature>
<keyword evidence="8" id="KW-1185">Reference proteome</keyword>
<dbReference type="SUPFAM" id="SSF48371">
    <property type="entry name" value="ARM repeat"/>
    <property type="match status" value="1"/>
</dbReference>
<dbReference type="PANTHER" id="PTHR44099:SF4">
    <property type="entry name" value="RABCONNECTIN-3B, ISOFORM A"/>
    <property type="match status" value="1"/>
</dbReference>
<dbReference type="Pfam" id="PF23123">
    <property type="entry name" value="WDR72_alpha-sol"/>
    <property type="match status" value="1"/>
</dbReference>
<dbReference type="InterPro" id="IPR001680">
    <property type="entry name" value="WD40_rpt"/>
</dbReference>
<dbReference type="PROSITE" id="PS50082">
    <property type="entry name" value="WD_REPEATS_2"/>
    <property type="match status" value="2"/>
</dbReference>
<feature type="compositionally biased region" description="Low complexity" evidence="5">
    <location>
        <begin position="918"/>
        <end position="927"/>
    </location>
</feature>
<feature type="repeat" description="WD" evidence="4">
    <location>
        <begin position="351"/>
        <end position="398"/>
    </location>
</feature>
<reference evidence="7 8" key="1">
    <citation type="submission" date="2022-01" db="EMBL/GenBank/DDBJ databases">
        <title>A chromosomal length assembly of Cordylochernes scorpioides.</title>
        <authorList>
            <person name="Zeh D."/>
            <person name="Zeh J."/>
        </authorList>
    </citation>
    <scope>NUCLEOTIDE SEQUENCE [LARGE SCALE GENOMIC DNA]</scope>
    <source>
        <strain evidence="7">IN4F17</strain>
        <tissue evidence="7">Whole Body</tissue>
    </source>
</reference>
<sequence>MNQQQQQQQFLPPTSRMRVVNSLSLLRIIPKLLLFGHSASVLCLTNGSCLPDSTLFVSSSEAGEMCLWDLTDGRCLESKKLAYVHTSIQAYQLYGTSEVLLFCNGYYAEILVMDPRTLEIRFSLTSRVCPDWISTLHLFRPTKHHDDIVLALSASGLVKVWTLSAGVVGAPKNPADSLFENESKPILCHSALKLTCCPYNQRIVLVICSKYWQVYDAFDFAQLLSTDNKPRERWCGGDFLAADKVLVWSDAGKGYLYKLPANCIAESKEFHSQSKEKPYLYCVLTMDSPELQEEGEEDIQLTASVYLPLQGRLVCGREDGSIVIVSISHAIIKQLLFQKPPSASHVPHQILRGHQGKVTCLLYPRHHHERYDLAHLVSGGVDFSVCLWDVYAGTLLHRFCVHAGEVTQLLVPPADAINPRVLGCVASVASDHSVALLALRERRCLLLASRHLFPVNSVRWRPRDDFLVVACADGSVFVWQIETGHLDRVVQGLVAEEILDACNDASSATTGDQLLNPKQHLFRGLRHGNFSAIRRTLQHLHHGQSNNPQTIASNAPRTLPLMVQGLHANPRDSESHILLFDIEALVVHGKEWLLSSVVAVQLLTEEYAAMSPGQLEDKGLISHTEYQKYIALSSSPETQHKLTGFLAMVKDTAESAATKLQAKAESVGFKTGSGEVNLGGCKEGAGKGTPNHTGLKGVQLVETSLTMETARLILSLLHSWGLDRDLDLVCESKLGLMRPLHPVCFGQLAARGHYLALTLPPHQQPDQTEEQRAGDFSSRGHWCLSPALTTNHLLAIIALANTLMSMAHTPTQVGKQKTGGEVSGQTKQGWSLLAALHCVLLPDLIRTPFHSPLVEVLAQRWQDQCLEVREAAQALLLAELRRMGPKGRKQVVDQWSPFLPQLSPPSPGDQQPVVAVATDTTSAAGSHSSEEEEAEDDHSSLNGEISQAGGVASASELHRKKITAIILLGVIGAEYGHEMETSRRRSHDDYKKKPVIDGFSLANNSLTRRTSKLNLYLSAMAPPPLEVWFVEDNQGETHDDDMVRQLGGALASQLLHQRSHSSLRRAAMDLLGRGFTVWEAHLDVTKVLLGLLDLCCLDPSATAVPSMSYGLPLSPEADSCRTARHALSLIATARPSAFITTLDKEVKRYNALAQNPQTISSTVLQHSVLSRARPEILRIVELLIEKMQTDVADLLVETMEIVLHCLDPGQLKTKGLSEIFPAICRFRNVTYCKSTQRIAVGAKSGKLAIYEIKASKSQQISAHDGAITATAFSTDGKYLATYSCHEKKLCFWQTASGLFGLGNSQTKCVRTYTTTEQAGQDGGKLRLVWVAHKTVVLIGAENSQQQYQVT</sequence>
<dbReference type="InterPro" id="IPR011047">
    <property type="entry name" value="Quinoprotein_ADH-like_sf"/>
</dbReference>
<evidence type="ECO:0000256" key="1">
    <source>
        <dbReference type="ARBA" id="ARBA00022553"/>
    </source>
</evidence>
<dbReference type="SUPFAM" id="SSF50978">
    <property type="entry name" value="WD40 repeat-like"/>
    <property type="match status" value="1"/>
</dbReference>
<dbReference type="InterPro" id="IPR036322">
    <property type="entry name" value="WD40_repeat_dom_sf"/>
</dbReference>
<dbReference type="PANTHER" id="PTHR44099">
    <property type="entry name" value="RABCONNECTIN-3B, ISOFORM A"/>
    <property type="match status" value="1"/>
</dbReference>
<dbReference type="Proteomes" id="UP001235939">
    <property type="component" value="Chromosome 08"/>
</dbReference>
<evidence type="ECO:0000259" key="6">
    <source>
        <dbReference type="Pfam" id="PF23123"/>
    </source>
</evidence>
<accession>A0ABY6KQT0</accession>
<name>A0ABY6KQT0_9ARAC</name>
<protein>
    <submittedName>
        <fullName evidence="7">WDR7</fullName>
    </submittedName>
</protein>
<feature type="region of interest" description="Disordered" evidence="5">
    <location>
        <begin position="918"/>
        <end position="945"/>
    </location>
</feature>
<evidence type="ECO:0000256" key="4">
    <source>
        <dbReference type="PROSITE-ProRule" id="PRU00221"/>
    </source>
</evidence>
<gene>
    <name evidence="7" type="ORF">LAZ67_8002190</name>
</gene>
<dbReference type="PROSITE" id="PS00678">
    <property type="entry name" value="WD_REPEATS_1"/>
    <property type="match status" value="1"/>
</dbReference>
<keyword evidence="2 4" id="KW-0853">WD repeat</keyword>
<dbReference type="Gene3D" id="2.130.10.10">
    <property type="entry name" value="YVTN repeat-like/Quinoprotein amine dehydrogenase"/>
    <property type="match status" value="3"/>
</dbReference>
<dbReference type="PROSITE" id="PS50294">
    <property type="entry name" value="WD_REPEATS_REGION"/>
    <property type="match status" value="1"/>
</dbReference>
<dbReference type="InterPro" id="IPR019775">
    <property type="entry name" value="WD40_repeat_CS"/>
</dbReference>
<keyword evidence="1" id="KW-0597">Phosphoprotein</keyword>
<organism evidence="7 8">
    <name type="scientific">Cordylochernes scorpioides</name>
    <dbReference type="NCBI Taxonomy" id="51811"/>
    <lineage>
        <taxon>Eukaryota</taxon>
        <taxon>Metazoa</taxon>
        <taxon>Ecdysozoa</taxon>
        <taxon>Arthropoda</taxon>
        <taxon>Chelicerata</taxon>
        <taxon>Arachnida</taxon>
        <taxon>Pseudoscorpiones</taxon>
        <taxon>Cheliferoidea</taxon>
        <taxon>Chernetidae</taxon>
        <taxon>Cordylochernes</taxon>
    </lineage>
</organism>
<evidence type="ECO:0000313" key="8">
    <source>
        <dbReference type="Proteomes" id="UP001235939"/>
    </source>
</evidence>